<keyword evidence="2" id="KW-0812">Transmembrane</keyword>
<keyword evidence="4" id="KW-1185">Reference proteome</keyword>
<evidence type="ECO:0000313" key="4">
    <source>
        <dbReference type="Proteomes" id="UP000829685"/>
    </source>
</evidence>
<feature type="transmembrane region" description="Helical" evidence="2">
    <location>
        <begin position="802"/>
        <end position="825"/>
    </location>
</feature>
<dbReference type="AlphaFoldDB" id="A0A9Q0ARM9"/>
<proteinExistence type="predicted"/>
<keyword evidence="2" id="KW-1133">Transmembrane helix</keyword>
<dbReference type="Proteomes" id="UP000829685">
    <property type="component" value="Unassembled WGS sequence"/>
</dbReference>
<dbReference type="EMBL" id="JAFIMR010000008">
    <property type="protein sequence ID" value="KAI1875398.1"/>
    <property type="molecule type" value="Genomic_DNA"/>
</dbReference>
<accession>A0A9Q0ARM9</accession>
<feature type="transmembrane region" description="Helical" evidence="2">
    <location>
        <begin position="264"/>
        <end position="293"/>
    </location>
</feature>
<feature type="region of interest" description="Disordered" evidence="1">
    <location>
        <begin position="1"/>
        <end position="86"/>
    </location>
</feature>
<evidence type="ECO:0008006" key="5">
    <source>
        <dbReference type="Google" id="ProtNLM"/>
    </source>
</evidence>
<feature type="region of interest" description="Disordered" evidence="1">
    <location>
        <begin position="142"/>
        <end position="196"/>
    </location>
</feature>
<gene>
    <name evidence="3" type="ORF">JX265_004456</name>
</gene>
<evidence type="ECO:0000256" key="2">
    <source>
        <dbReference type="SAM" id="Phobius"/>
    </source>
</evidence>
<feature type="transmembrane region" description="Helical" evidence="2">
    <location>
        <begin position="222"/>
        <end position="244"/>
    </location>
</feature>
<feature type="compositionally biased region" description="Basic and acidic residues" evidence="1">
    <location>
        <begin position="31"/>
        <end position="50"/>
    </location>
</feature>
<feature type="compositionally biased region" description="Polar residues" evidence="1">
    <location>
        <begin position="69"/>
        <end position="86"/>
    </location>
</feature>
<name>A0A9Q0ARM9_9PEZI</name>
<comment type="caution">
    <text evidence="3">The sequence shown here is derived from an EMBL/GenBank/DDBJ whole genome shotgun (WGS) entry which is preliminary data.</text>
</comment>
<evidence type="ECO:0000256" key="1">
    <source>
        <dbReference type="SAM" id="MobiDB-lite"/>
    </source>
</evidence>
<protein>
    <recommendedName>
        <fullName evidence="5">Mcm2 3 5 family protein</fullName>
    </recommendedName>
</protein>
<feature type="transmembrane region" description="Helical" evidence="2">
    <location>
        <begin position="334"/>
        <end position="354"/>
    </location>
</feature>
<organism evidence="3 4">
    <name type="scientific">Neoarthrinium moseri</name>
    <dbReference type="NCBI Taxonomy" id="1658444"/>
    <lineage>
        <taxon>Eukaryota</taxon>
        <taxon>Fungi</taxon>
        <taxon>Dikarya</taxon>
        <taxon>Ascomycota</taxon>
        <taxon>Pezizomycotina</taxon>
        <taxon>Sordariomycetes</taxon>
        <taxon>Xylariomycetidae</taxon>
        <taxon>Amphisphaeriales</taxon>
        <taxon>Apiosporaceae</taxon>
        <taxon>Neoarthrinium</taxon>
    </lineage>
</organism>
<feature type="compositionally biased region" description="Polar residues" evidence="1">
    <location>
        <begin position="11"/>
        <end position="22"/>
    </location>
</feature>
<evidence type="ECO:0000313" key="3">
    <source>
        <dbReference type="EMBL" id="KAI1875398.1"/>
    </source>
</evidence>
<sequence length="923" mass="101699">MAERSQDEAATGSSGFLSSAFSQRHMYQRMTSDDKEIDLTDFNSSRREAAESGTTTHLSPTMEGERAVSPNTIRSPTGNLTEYRSVSPVSTVETGYGYMSTPEIAVSQADPQMETTPEVANVTPALRKPSRKSKFTEMLKRSLSSSWGKDSGPAPRYEATRDMPTRGTAFPGSPGSDRDPNYLHPISEDEDGRDSDNFSLRYSQAPMDCHSRRDVHVRRSSWLYVTLIIFSVYSTLLSGLWFVVSIVQPRYGKGISSSNDPHSIAPATASLVTALFAKTTELSFVTVFVAFVGQVLTRRAFVKTSQGVTLAEMTMRNWVIQPGSLFTHWDSIPYAGSTFLGVLTLLATLSGIFYTTASDAMVTPKLIFGGWEYQEMRGLVKASYGNPYFVQDTCTTPINKTLDEWNSAPSCLDVYYSGQSYRNLLAFMKTWQELDNGSSTVSTEDIKERPISTALLYDNTTLYSSWIETEFSNPAKQTSEGNRIINNVTLAMPHPGVYSAATDPINGILQPNDLSGVGEYQIRASVASPTTNVLCANIAEADLAPLVYTTWPNAINNDTEVPGQKKGYDEWYKDVPVVSDNEWLNRTVVDDVFRWGEKYKRRPPVFQLFPIDYNMITNTTVVSSDSLYLLAKSGRIEDYTLCQIRSWMSSSCSTQFNISGIAGAQMRSHCEDPGDTVAYERSAPGLPVAPSVDWKNMADQWRLSMDLNGGVSNNNASNARILTNLILESPRLPPMLPSMAEGLAVLASSTLIIGSVGTTYRPYWDAAYGASQELSPGVYEAFNATVKTQQYASAHTAAWQAVFYPVLGLVFLVNVLCLAYLVFVFGMVTDYTEPRNAFALAVNSPPARQLEGSCGGGPRGRELVVPWRVAYAESANHYFFEEASSRPWRGRFSGQSTASGANLLADGTYGKSYKRLSSSRTWL</sequence>
<keyword evidence="2" id="KW-0472">Membrane</keyword>
<reference evidence="3" key="1">
    <citation type="submission" date="2021-03" db="EMBL/GenBank/DDBJ databases">
        <title>Revisited historic fungal species revealed as producer of novel bioactive compounds through whole genome sequencing and comparative genomics.</title>
        <authorList>
            <person name="Vignolle G.A."/>
            <person name="Hochenegger N."/>
            <person name="Mach R.L."/>
            <person name="Mach-Aigner A.R."/>
            <person name="Javad Rahimi M."/>
            <person name="Salim K.A."/>
            <person name="Chan C.M."/>
            <person name="Lim L.B.L."/>
            <person name="Cai F."/>
            <person name="Druzhinina I.S."/>
            <person name="U'Ren J.M."/>
            <person name="Derntl C."/>
        </authorList>
    </citation>
    <scope>NUCLEOTIDE SEQUENCE</scope>
    <source>
        <strain evidence="3">TUCIM 5799</strain>
    </source>
</reference>